<proteinExistence type="inferred from homology"/>
<evidence type="ECO:0000313" key="8">
    <source>
        <dbReference type="Proteomes" id="UP000217257"/>
    </source>
</evidence>
<dbReference type="InterPro" id="IPR051909">
    <property type="entry name" value="MFP_Cation_Efflux"/>
</dbReference>
<dbReference type="GO" id="GO:0030313">
    <property type="term" value="C:cell envelope"/>
    <property type="evidence" value="ECO:0007669"/>
    <property type="project" value="TreeGrafter"/>
</dbReference>
<dbReference type="PANTHER" id="PTHR30097">
    <property type="entry name" value="CATION EFFLUX SYSTEM PROTEIN CUSB"/>
    <property type="match status" value="1"/>
</dbReference>
<dbReference type="Proteomes" id="UP000217257">
    <property type="component" value="Chromosome"/>
</dbReference>
<feature type="domain" description="CzcB-like C-terminal circularly permuted SH3-like" evidence="6">
    <location>
        <begin position="321"/>
        <end position="380"/>
    </location>
</feature>
<evidence type="ECO:0000259" key="4">
    <source>
        <dbReference type="Pfam" id="PF25954"/>
    </source>
</evidence>
<dbReference type="InterPro" id="IPR006311">
    <property type="entry name" value="TAT_signal"/>
</dbReference>
<dbReference type="InterPro" id="IPR006143">
    <property type="entry name" value="RND_pump_MFP"/>
</dbReference>
<sequence>MTASSSRSPRRPFWLAAAGLGVGAAVSVGLVLGRPSNAEAEPTPVSGPVVKGESVQLPPEGPQWQYIELAVAAEASALAPLPAPGRVELDERRTASMGAPLAGRVDQVRVRIGDRVKAGDRLFSVRSAAYADLDREQKSAETEVADKQRVADRLRELVNLQAAPEKELLAAEAELRQARLALEAARAKRASLSVSAEGDNLFWVTAPRAGTVVELDVVSNQEVTPERDKPLARISDLSEVLVIADMQESDASDLREGQPAIVRTQSGGVERRGMVERVSEVVDPRRRTVEVRVRVVNEDRVLRPNAFMEVTPEAPADVRRVRVPASAVVTDGARSVVFVAREAGRLERVAVMTGRRRDGEVELRAGLETGSRYVARGALLLENTIELAD</sequence>
<evidence type="ECO:0000313" key="7">
    <source>
        <dbReference type="EMBL" id="ATB36390.1"/>
    </source>
</evidence>
<comment type="similarity">
    <text evidence="1">Belongs to the membrane fusion protein (MFP) (TC 8.A.1) family.</text>
</comment>
<gene>
    <name evidence="7" type="ORF">CYFUS_001804</name>
</gene>
<reference evidence="7 8" key="1">
    <citation type="submission" date="2017-06" db="EMBL/GenBank/DDBJ databases">
        <title>Sequencing and comparative analysis of myxobacterial genomes.</title>
        <authorList>
            <person name="Rupp O."/>
            <person name="Goesmann A."/>
            <person name="Sogaard-Andersen L."/>
        </authorList>
    </citation>
    <scope>NUCLEOTIDE SEQUENCE [LARGE SCALE GENOMIC DNA]</scope>
    <source>
        <strain evidence="7 8">DSM 52655</strain>
    </source>
</reference>
<accession>A0A250IYQ0</accession>
<dbReference type="Pfam" id="PF25973">
    <property type="entry name" value="BSH_CzcB"/>
    <property type="match status" value="1"/>
</dbReference>
<dbReference type="EMBL" id="CP022098">
    <property type="protein sequence ID" value="ATB36390.1"/>
    <property type="molecule type" value="Genomic_DNA"/>
</dbReference>
<dbReference type="Pfam" id="PF25954">
    <property type="entry name" value="Beta-barrel_RND_2"/>
    <property type="match status" value="1"/>
</dbReference>
<evidence type="ECO:0000256" key="2">
    <source>
        <dbReference type="ARBA" id="ARBA00022448"/>
    </source>
</evidence>
<feature type="domain" description="CzcB-like barrel-sandwich hybrid" evidence="5">
    <location>
        <begin position="94"/>
        <end position="226"/>
    </location>
</feature>
<dbReference type="GO" id="GO:0022857">
    <property type="term" value="F:transmembrane transporter activity"/>
    <property type="evidence" value="ECO:0007669"/>
    <property type="project" value="InterPro"/>
</dbReference>
<dbReference type="Gene3D" id="2.40.420.20">
    <property type="match status" value="1"/>
</dbReference>
<evidence type="ECO:0000256" key="3">
    <source>
        <dbReference type="SAM" id="Coils"/>
    </source>
</evidence>
<dbReference type="PROSITE" id="PS51318">
    <property type="entry name" value="TAT"/>
    <property type="match status" value="1"/>
</dbReference>
<feature type="coiled-coil region" evidence="3">
    <location>
        <begin position="130"/>
        <end position="190"/>
    </location>
</feature>
<keyword evidence="3" id="KW-0175">Coiled coil</keyword>
<dbReference type="InterPro" id="IPR058649">
    <property type="entry name" value="CzcB_C"/>
</dbReference>
<dbReference type="Gene3D" id="2.40.50.100">
    <property type="match status" value="1"/>
</dbReference>
<keyword evidence="2" id="KW-0813">Transport</keyword>
<dbReference type="GO" id="GO:0016020">
    <property type="term" value="C:membrane"/>
    <property type="evidence" value="ECO:0007669"/>
    <property type="project" value="InterPro"/>
</dbReference>
<feature type="domain" description="CusB-like beta-barrel" evidence="4">
    <location>
        <begin position="242"/>
        <end position="312"/>
    </location>
</feature>
<evidence type="ECO:0000259" key="5">
    <source>
        <dbReference type="Pfam" id="PF25973"/>
    </source>
</evidence>
<evidence type="ECO:0000259" key="6">
    <source>
        <dbReference type="Pfam" id="PF25975"/>
    </source>
</evidence>
<dbReference type="AlphaFoldDB" id="A0A250IYQ0"/>
<dbReference type="KEGG" id="cfus:CYFUS_001804"/>
<dbReference type="InterPro" id="IPR058647">
    <property type="entry name" value="BSH_CzcB-like"/>
</dbReference>
<dbReference type="InterPro" id="IPR058792">
    <property type="entry name" value="Beta-barrel_RND_2"/>
</dbReference>
<dbReference type="Gene3D" id="2.40.30.170">
    <property type="match status" value="1"/>
</dbReference>
<dbReference type="PANTHER" id="PTHR30097:SF4">
    <property type="entry name" value="SLR6042 PROTEIN"/>
    <property type="match status" value="1"/>
</dbReference>
<dbReference type="SUPFAM" id="SSF111369">
    <property type="entry name" value="HlyD-like secretion proteins"/>
    <property type="match status" value="1"/>
</dbReference>
<protein>
    <submittedName>
        <fullName evidence="7">Uncharacterized protein</fullName>
    </submittedName>
</protein>
<dbReference type="NCBIfam" id="TIGR01730">
    <property type="entry name" value="RND_mfp"/>
    <property type="match status" value="1"/>
</dbReference>
<name>A0A250IYQ0_9BACT</name>
<dbReference type="GO" id="GO:0060003">
    <property type="term" value="P:copper ion export"/>
    <property type="evidence" value="ECO:0007669"/>
    <property type="project" value="TreeGrafter"/>
</dbReference>
<dbReference type="GO" id="GO:0015679">
    <property type="term" value="P:plasma membrane copper ion transport"/>
    <property type="evidence" value="ECO:0007669"/>
    <property type="project" value="TreeGrafter"/>
</dbReference>
<evidence type="ECO:0000256" key="1">
    <source>
        <dbReference type="ARBA" id="ARBA00009477"/>
    </source>
</evidence>
<dbReference type="RefSeq" id="WP_095984864.1">
    <property type="nucleotide sequence ID" value="NZ_CP022098.1"/>
</dbReference>
<dbReference type="Pfam" id="PF25975">
    <property type="entry name" value="CzcB_C"/>
    <property type="match status" value="1"/>
</dbReference>
<organism evidence="7 8">
    <name type="scientific">Cystobacter fuscus</name>
    <dbReference type="NCBI Taxonomy" id="43"/>
    <lineage>
        <taxon>Bacteria</taxon>
        <taxon>Pseudomonadati</taxon>
        <taxon>Myxococcota</taxon>
        <taxon>Myxococcia</taxon>
        <taxon>Myxococcales</taxon>
        <taxon>Cystobacterineae</taxon>
        <taxon>Archangiaceae</taxon>
        <taxon>Cystobacter</taxon>
    </lineage>
</organism>